<dbReference type="GO" id="GO:0016832">
    <property type="term" value="F:aldehyde-lyase activity"/>
    <property type="evidence" value="ECO:0007669"/>
    <property type="project" value="TreeGrafter"/>
</dbReference>
<feature type="domain" description="HpcH/HpaI aldolase/citrate lyase" evidence="4">
    <location>
        <begin position="16"/>
        <end position="239"/>
    </location>
</feature>
<evidence type="ECO:0000313" key="5">
    <source>
        <dbReference type="EMBL" id="OBJ35354.1"/>
    </source>
</evidence>
<dbReference type="InterPro" id="IPR040442">
    <property type="entry name" value="Pyrv_kinase-like_dom_sf"/>
</dbReference>
<keyword evidence="2" id="KW-0456">Lyase</keyword>
<dbReference type="GO" id="GO:0046872">
    <property type="term" value="F:metal ion binding"/>
    <property type="evidence" value="ECO:0007669"/>
    <property type="project" value="UniProtKB-KW"/>
</dbReference>
<dbReference type="EMBL" id="LZLC01000267">
    <property type="protein sequence ID" value="OBJ35354.1"/>
    <property type="molecule type" value="Genomic_DNA"/>
</dbReference>
<evidence type="ECO:0000256" key="3">
    <source>
        <dbReference type="ARBA" id="ARBA00045074"/>
    </source>
</evidence>
<dbReference type="InterPro" id="IPR015813">
    <property type="entry name" value="Pyrv/PenolPyrv_kinase-like_dom"/>
</dbReference>
<dbReference type="OrthoDB" id="86160at2"/>
<dbReference type="AlphaFoldDB" id="A0A1A3GIY9"/>
<dbReference type="Gene3D" id="3.20.20.60">
    <property type="entry name" value="Phosphoenolpyruvate-binding domains"/>
    <property type="match status" value="1"/>
</dbReference>
<comment type="catalytic activity">
    <reaction evidence="3">
        <text>D-glyceraldehyde + pyruvate = 2-dehydro-3-deoxy-L-galactonate</text>
        <dbReference type="Rhea" id="RHEA:80055"/>
        <dbReference type="ChEBI" id="CHEBI:15361"/>
        <dbReference type="ChEBI" id="CHEBI:17378"/>
        <dbReference type="ChEBI" id="CHEBI:75545"/>
    </reaction>
</comment>
<keyword evidence="1" id="KW-0479">Metal-binding</keyword>
<dbReference type="Proteomes" id="UP000093898">
    <property type="component" value="Unassembled WGS sequence"/>
</dbReference>
<dbReference type="InterPro" id="IPR050251">
    <property type="entry name" value="HpcH-HpaI_aldolase"/>
</dbReference>
<evidence type="ECO:0000256" key="2">
    <source>
        <dbReference type="ARBA" id="ARBA00023239"/>
    </source>
</evidence>
<dbReference type="Pfam" id="PF03328">
    <property type="entry name" value="HpcH_HpaI"/>
    <property type="match status" value="1"/>
</dbReference>
<reference evidence="5 6" key="1">
    <citation type="submission" date="2016-06" db="EMBL/GenBank/DDBJ databases">
        <authorList>
            <person name="Kjaerup R.B."/>
            <person name="Dalgaard T.S."/>
            <person name="Juul-Madsen H.R."/>
        </authorList>
    </citation>
    <scope>NUCLEOTIDE SEQUENCE [LARGE SCALE GENOMIC DNA]</scope>
    <source>
        <strain evidence="5 6">1127319.6</strain>
    </source>
</reference>
<proteinExistence type="predicted"/>
<dbReference type="SUPFAM" id="SSF51621">
    <property type="entry name" value="Phosphoenolpyruvate/pyruvate domain"/>
    <property type="match status" value="1"/>
</dbReference>
<dbReference type="PANTHER" id="PTHR30502">
    <property type="entry name" value="2-KETO-3-DEOXY-L-RHAMNONATE ALDOLASE"/>
    <property type="match status" value="1"/>
</dbReference>
<gene>
    <name evidence="5" type="ORF">A5630_09645</name>
</gene>
<name>A0A1A3GIY9_MYCMU</name>
<sequence>MTADWFTGSPGGLPSVGLWLGLANAYSAELCATIGFDWLLIDAEHAPNTVQTVLHQLQAISGTASSAVVRPPTTDADLIKRYLDIGAQHLLLPMIDSAEQARDAVAASRYPPHGTRGVGSALARASEWGGRTDYLATANTGIRLIAQIETPAAVAAVDDIAETDGIDAVFVGLSDLAATMGHLGQPAHPDVQRAFAHVVTRARHAGKPVGTLAASPALAHSAEEYGCSFIAVGTDVGLLAGGGRRLLARARGAADGPVPATGY</sequence>
<evidence type="ECO:0000256" key="1">
    <source>
        <dbReference type="ARBA" id="ARBA00022723"/>
    </source>
</evidence>
<comment type="caution">
    <text evidence="5">The sequence shown here is derived from an EMBL/GenBank/DDBJ whole genome shotgun (WGS) entry which is preliminary data.</text>
</comment>
<dbReference type="GO" id="GO:0005737">
    <property type="term" value="C:cytoplasm"/>
    <property type="evidence" value="ECO:0007669"/>
    <property type="project" value="TreeGrafter"/>
</dbReference>
<dbReference type="RefSeq" id="WP_064986654.1">
    <property type="nucleotide sequence ID" value="NZ_LZLC01000267.1"/>
</dbReference>
<evidence type="ECO:0000259" key="4">
    <source>
        <dbReference type="Pfam" id="PF03328"/>
    </source>
</evidence>
<dbReference type="InterPro" id="IPR005000">
    <property type="entry name" value="Aldolase/citrate-lyase_domain"/>
</dbReference>
<accession>A0A1A3GIY9</accession>
<protein>
    <recommendedName>
        <fullName evidence="4">HpcH/HpaI aldolase/citrate lyase domain-containing protein</fullName>
    </recommendedName>
</protein>
<dbReference type="FunFam" id="3.20.20.60:FF:000004">
    <property type="entry name" value="5-keto-4-deoxy-D-glucarate aldolase"/>
    <property type="match status" value="1"/>
</dbReference>
<dbReference type="PANTHER" id="PTHR30502:SF4">
    <property type="entry name" value="5-KETO-4-DEOXY-D-GLUCARATE ALDOLASE"/>
    <property type="match status" value="1"/>
</dbReference>
<evidence type="ECO:0000313" key="6">
    <source>
        <dbReference type="Proteomes" id="UP000093898"/>
    </source>
</evidence>
<organism evidence="5 6">
    <name type="scientific">Mycolicibacterium mucogenicum</name>
    <name type="common">Mycobacterium mucogenicum</name>
    <dbReference type="NCBI Taxonomy" id="56689"/>
    <lineage>
        <taxon>Bacteria</taxon>
        <taxon>Bacillati</taxon>
        <taxon>Actinomycetota</taxon>
        <taxon>Actinomycetes</taxon>
        <taxon>Mycobacteriales</taxon>
        <taxon>Mycobacteriaceae</taxon>
        <taxon>Mycolicibacterium</taxon>
    </lineage>
</organism>